<dbReference type="InterPro" id="IPR001789">
    <property type="entry name" value="Sig_transdc_resp-reg_receiver"/>
</dbReference>
<evidence type="ECO:0000259" key="5">
    <source>
        <dbReference type="PROSITE" id="PS50043"/>
    </source>
</evidence>
<dbReference type="PROSITE" id="PS50110">
    <property type="entry name" value="RESPONSE_REGULATORY"/>
    <property type="match status" value="1"/>
</dbReference>
<gene>
    <name evidence="7" type="ORF">F4V43_15045</name>
</gene>
<dbReference type="EMBL" id="VYKK01000022">
    <property type="protein sequence ID" value="KAA8999647.1"/>
    <property type="molecule type" value="Genomic_DNA"/>
</dbReference>
<evidence type="ECO:0000256" key="4">
    <source>
        <dbReference type="PROSITE-ProRule" id="PRU00169"/>
    </source>
</evidence>
<feature type="domain" description="Response regulatory" evidence="6">
    <location>
        <begin position="6"/>
        <end position="122"/>
    </location>
</feature>
<accession>A0A5J5G1B5</accession>
<dbReference type="InterPro" id="IPR016032">
    <property type="entry name" value="Sig_transdc_resp-reg_C-effctor"/>
</dbReference>
<evidence type="ECO:0000256" key="1">
    <source>
        <dbReference type="ARBA" id="ARBA00023015"/>
    </source>
</evidence>
<keyword evidence="4" id="KW-0597">Phosphoprotein</keyword>
<dbReference type="InterPro" id="IPR011006">
    <property type="entry name" value="CheY-like_superfamily"/>
</dbReference>
<dbReference type="PROSITE" id="PS50043">
    <property type="entry name" value="HTH_LUXR_2"/>
    <property type="match status" value="1"/>
</dbReference>
<keyword evidence="3" id="KW-0804">Transcription</keyword>
<feature type="domain" description="HTH luxR-type" evidence="5">
    <location>
        <begin position="145"/>
        <end position="210"/>
    </location>
</feature>
<dbReference type="Gene3D" id="3.40.50.2300">
    <property type="match status" value="1"/>
</dbReference>
<dbReference type="AlphaFoldDB" id="A0A5J5G1B5"/>
<evidence type="ECO:0000256" key="2">
    <source>
        <dbReference type="ARBA" id="ARBA00023125"/>
    </source>
</evidence>
<dbReference type="InterPro" id="IPR000792">
    <property type="entry name" value="Tscrpt_reg_LuxR_C"/>
</dbReference>
<dbReference type="PANTHER" id="PTHR44688:SF16">
    <property type="entry name" value="DNA-BINDING TRANSCRIPTIONAL ACTIVATOR DEVR_DOSR"/>
    <property type="match status" value="1"/>
</dbReference>
<protein>
    <submittedName>
        <fullName evidence="7">Response regulator transcription factor</fullName>
    </submittedName>
</protein>
<comment type="caution">
    <text evidence="7">The sequence shown here is derived from an EMBL/GenBank/DDBJ whole genome shotgun (WGS) entry which is preliminary data.</text>
</comment>
<dbReference type="OrthoDB" id="118459at2"/>
<dbReference type="GO" id="GO:0000160">
    <property type="term" value="P:phosphorelay signal transduction system"/>
    <property type="evidence" value="ECO:0007669"/>
    <property type="project" value="InterPro"/>
</dbReference>
<feature type="modified residue" description="4-aspartylphosphate" evidence="4">
    <location>
        <position position="57"/>
    </location>
</feature>
<dbReference type="SUPFAM" id="SSF46894">
    <property type="entry name" value="C-terminal effector domain of the bipartite response regulators"/>
    <property type="match status" value="1"/>
</dbReference>
<dbReference type="GO" id="GO:0003677">
    <property type="term" value="F:DNA binding"/>
    <property type="evidence" value="ECO:0007669"/>
    <property type="project" value="UniProtKB-KW"/>
</dbReference>
<dbReference type="GO" id="GO:0006355">
    <property type="term" value="P:regulation of DNA-templated transcription"/>
    <property type="evidence" value="ECO:0007669"/>
    <property type="project" value="InterPro"/>
</dbReference>
<proteinExistence type="predicted"/>
<dbReference type="Proteomes" id="UP000367750">
    <property type="component" value="Unassembled WGS sequence"/>
</dbReference>
<dbReference type="Pfam" id="PF00196">
    <property type="entry name" value="GerE"/>
    <property type="match status" value="1"/>
</dbReference>
<evidence type="ECO:0000313" key="8">
    <source>
        <dbReference type="Proteomes" id="UP000367750"/>
    </source>
</evidence>
<evidence type="ECO:0000256" key="3">
    <source>
        <dbReference type="ARBA" id="ARBA00023163"/>
    </source>
</evidence>
<dbReference type="PANTHER" id="PTHR44688">
    <property type="entry name" value="DNA-BINDING TRANSCRIPTIONAL ACTIVATOR DEVR_DOSR"/>
    <property type="match status" value="1"/>
</dbReference>
<dbReference type="RefSeq" id="WP_150459079.1">
    <property type="nucleotide sequence ID" value="NZ_VYKK01000022.1"/>
</dbReference>
<evidence type="ECO:0000313" key="7">
    <source>
        <dbReference type="EMBL" id="KAA8999647.1"/>
    </source>
</evidence>
<reference evidence="7 8" key="1">
    <citation type="submission" date="2019-09" db="EMBL/GenBank/DDBJ databases">
        <title>Bacillus ochoae sp. nov., Paenibacillus whitsoniae sp. nov., Paenibacillus spiritus sp. nov. Isolated from the Mars Exploration Rover during spacecraft assembly.</title>
        <authorList>
            <person name="Seuylemezian A."/>
            <person name="Vaishampayan P."/>
        </authorList>
    </citation>
    <scope>NUCLEOTIDE SEQUENCE [LARGE SCALE GENOMIC DNA]</scope>
    <source>
        <strain evidence="7 8">MER_111</strain>
    </source>
</reference>
<organism evidence="7 8">
    <name type="scientific">Paenibacillus spiritus</name>
    <dbReference type="NCBI Taxonomy" id="2496557"/>
    <lineage>
        <taxon>Bacteria</taxon>
        <taxon>Bacillati</taxon>
        <taxon>Bacillota</taxon>
        <taxon>Bacilli</taxon>
        <taxon>Bacillales</taxon>
        <taxon>Paenibacillaceae</taxon>
        <taxon>Paenibacillus</taxon>
    </lineage>
</organism>
<dbReference type="SMART" id="SM00421">
    <property type="entry name" value="HTH_LUXR"/>
    <property type="match status" value="1"/>
</dbReference>
<keyword evidence="8" id="KW-1185">Reference proteome</keyword>
<name>A0A5J5G1B5_9BACL</name>
<dbReference type="CDD" id="cd06170">
    <property type="entry name" value="LuxR_C_like"/>
    <property type="match status" value="1"/>
</dbReference>
<keyword evidence="2" id="KW-0238">DNA-binding</keyword>
<dbReference type="SUPFAM" id="SSF52172">
    <property type="entry name" value="CheY-like"/>
    <property type="match status" value="1"/>
</dbReference>
<evidence type="ECO:0000259" key="6">
    <source>
        <dbReference type="PROSITE" id="PS50110"/>
    </source>
</evidence>
<keyword evidence="1" id="KW-0805">Transcription regulation</keyword>
<sequence length="218" mass="24228">MNNVWRVVIMGNYPTGMLGTKLILEEDGDLEVAGMLPCGFASAAAVQELSPDVVLVDGELNREELGALLPGLKKACPTTYYILIADLEEGEGFYPLIEQGASGILPREASPQQLLQMIRGLRQGFLSMPLDWLSRGPWNPAAHKRNEKLMKLNPTEIFIMERIVQGITYDKIAVELDVSRRSIDNYLRKIYVKLDVSTRAQAIEQFALYSRGGAPVYA</sequence>